<feature type="region of interest" description="Disordered" evidence="1">
    <location>
        <begin position="80"/>
        <end position="144"/>
    </location>
</feature>
<feature type="compositionally biased region" description="Basic residues" evidence="1">
    <location>
        <begin position="103"/>
        <end position="112"/>
    </location>
</feature>
<feature type="compositionally biased region" description="Basic and acidic residues" evidence="1">
    <location>
        <begin position="381"/>
        <end position="394"/>
    </location>
</feature>
<comment type="caution">
    <text evidence="2">The sequence shown here is derived from an EMBL/GenBank/DDBJ whole genome shotgun (WGS) entry which is preliminary data.</text>
</comment>
<name>A0A6L2KZP2_TANCI</name>
<feature type="compositionally biased region" description="Basic and acidic residues" evidence="1">
    <location>
        <begin position="329"/>
        <end position="344"/>
    </location>
</feature>
<feature type="compositionally biased region" description="Basic and acidic residues" evidence="1">
    <location>
        <begin position="171"/>
        <end position="184"/>
    </location>
</feature>
<accession>A0A6L2KZP2</accession>
<proteinExistence type="predicted"/>
<reference evidence="2" key="1">
    <citation type="journal article" date="2019" name="Sci. Rep.">
        <title>Draft genome of Tanacetum cinerariifolium, the natural source of mosquito coil.</title>
        <authorList>
            <person name="Yamashiro T."/>
            <person name="Shiraishi A."/>
            <person name="Satake H."/>
            <person name="Nakayama K."/>
        </authorList>
    </citation>
    <scope>NUCLEOTIDE SEQUENCE</scope>
</reference>
<dbReference type="EMBL" id="BKCJ010003421">
    <property type="protein sequence ID" value="GEU54988.1"/>
    <property type="molecule type" value="Genomic_DNA"/>
</dbReference>
<evidence type="ECO:0000256" key="1">
    <source>
        <dbReference type="SAM" id="MobiDB-lite"/>
    </source>
</evidence>
<dbReference type="AlphaFoldDB" id="A0A6L2KZP2"/>
<evidence type="ECO:0000313" key="2">
    <source>
        <dbReference type="EMBL" id="GEU54988.1"/>
    </source>
</evidence>
<feature type="region of interest" description="Disordered" evidence="1">
    <location>
        <begin position="329"/>
        <end position="411"/>
    </location>
</feature>
<protein>
    <submittedName>
        <fullName evidence="2">Uncharacterized protein</fullName>
    </submittedName>
</protein>
<sequence>MPPSSDSLLEFLLDLGYKGQLRHISIMYVDQMHQPWRTFRAFINRCLSGKTLRNDRLRPSRIGIFLQDILWHIHWFKSSKKGRGKGAHETKATVIPKKTSTASKKKQSKRKMILHDESDESQGEPKNRPTGRKKRSPRAIVIQEPLSVHVKKTYESSRKIKEVSDELTRKFAESNEGSDEKPEDIPWQSTNDDESENDDEEDESDDDKKEENTKRVEEQKDDEELKAEEEQKGDDQAGDEQLVIHASTTQRETPIKEALEKTLPYFGQSSFQGQSAIKAVKSLSEYDLKKILYAKMHKIQSNLTHEMHQELFNALTWLMLLDETNIEKGDKPDTVLKKRDRRDDQDEDPSAGSNQGKKTKKRRVNESELSKKTSTTNESSKALDDVEKTVDKVGDAGQPPHTDVDETQADADSKILNKDWFKNDPQHETLDLDWNTIKTIEDALE</sequence>
<organism evidence="2">
    <name type="scientific">Tanacetum cinerariifolium</name>
    <name type="common">Dalmatian daisy</name>
    <name type="synonym">Chrysanthemum cinerariifolium</name>
    <dbReference type="NCBI Taxonomy" id="118510"/>
    <lineage>
        <taxon>Eukaryota</taxon>
        <taxon>Viridiplantae</taxon>
        <taxon>Streptophyta</taxon>
        <taxon>Embryophyta</taxon>
        <taxon>Tracheophyta</taxon>
        <taxon>Spermatophyta</taxon>
        <taxon>Magnoliopsida</taxon>
        <taxon>eudicotyledons</taxon>
        <taxon>Gunneridae</taxon>
        <taxon>Pentapetalae</taxon>
        <taxon>asterids</taxon>
        <taxon>campanulids</taxon>
        <taxon>Asterales</taxon>
        <taxon>Asteraceae</taxon>
        <taxon>Asteroideae</taxon>
        <taxon>Anthemideae</taxon>
        <taxon>Anthemidinae</taxon>
        <taxon>Tanacetum</taxon>
    </lineage>
</organism>
<gene>
    <name evidence="2" type="ORF">Tci_026966</name>
</gene>
<feature type="region of interest" description="Disordered" evidence="1">
    <location>
        <begin position="171"/>
        <end position="240"/>
    </location>
</feature>
<feature type="compositionally biased region" description="Basic and acidic residues" evidence="1">
    <location>
        <begin position="206"/>
        <end position="218"/>
    </location>
</feature>
<feature type="compositionally biased region" description="Acidic residues" evidence="1">
    <location>
        <begin position="191"/>
        <end position="205"/>
    </location>
</feature>